<keyword evidence="3" id="KW-1185">Reference proteome</keyword>
<proteinExistence type="predicted"/>
<accession>A0ABU5N3X8</accession>
<dbReference type="RefSeq" id="WP_194423427.1">
    <property type="nucleotide sequence ID" value="NZ_BAAAPT010000001.1"/>
</dbReference>
<sequence>MTRHWTPLALAYLVLAIAGLVVTWTFNAIAIAEGNDFIGDLVSSGPAVSSITNDLLVVAIAGSILIIVESRRIGMRFAWLYIVGSAVTAFAFTFPLWLAMRERRLAARRAQSVRHETPPAGTA</sequence>
<dbReference type="Proteomes" id="UP001291912">
    <property type="component" value="Unassembled WGS sequence"/>
</dbReference>
<dbReference type="EMBL" id="JAWJYN010000001">
    <property type="protein sequence ID" value="MDZ8160738.1"/>
    <property type="molecule type" value="Genomic_DNA"/>
</dbReference>
<evidence type="ECO:0000313" key="3">
    <source>
        <dbReference type="Proteomes" id="UP001291912"/>
    </source>
</evidence>
<dbReference type="Pfam" id="PF11196">
    <property type="entry name" value="DUF2834"/>
    <property type="match status" value="1"/>
</dbReference>
<organism evidence="2 3">
    <name type="scientific">Microbacterium aquimaris</name>
    <dbReference type="NCBI Taxonomy" id="459816"/>
    <lineage>
        <taxon>Bacteria</taxon>
        <taxon>Bacillati</taxon>
        <taxon>Actinomycetota</taxon>
        <taxon>Actinomycetes</taxon>
        <taxon>Micrococcales</taxon>
        <taxon>Microbacteriaceae</taxon>
        <taxon>Microbacterium</taxon>
    </lineage>
</organism>
<keyword evidence="1" id="KW-0472">Membrane</keyword>
<keyword evidence="1" id="KW-1133">Transmembrane helix</keyword>
<comment type="caution">
    <text evidence="2">The sequence shown here is derived from an EMBL/GenBank/DDBJ whole genome shotgun (WGS) entry which is preliminary data.</text>
</comment>
<gene>
    <name evidence="2" type="ORF">R2Q92_02755</name>
</gene>
<feature type="transmembrane region" description="Helical" evidence="1">
    <location>
        <begin position="80"/>
        <end position="100"/>
    </location>
</feature>
<feature type="transmembrane region" description="Helical" evidence="1">
    <location>
        <begin position="50"/>
        <end position="68"/>
    </location>
</feature>
<dbReference type="InterPro" id="IPR021362">
    <property type="entry name" value="DUF2834"/>
</dbReference>
<protein>
    <submittedName>
        <fullName evidence="2">DUF2834 domain-containing protein</fullName>
    </submittedName>
</protein>
<evidence type="ECO:0000256" key="1">
    <source>
        <dbReference type="SAM" id="Phobius"/>
    </source>
</evidence>
<keyword evidence="1" id="KW-0812">Transmembrane</keyword>
<reference evidence="2 3" key="1">
    <citation type="submission" date="2023-10" db="EMBL/GenBank/DDBJ databases">
        <title>Microbacterium xanthum sp. nov., isolated from seaweed.</title>
        <authorList>
            <person name="Lee S.D."/>
        </authorList>
    </citation>
    <scope>NUCLEOTIDE SEQUENCE [LARGE SCALE GENOMIC DNA]</scope>
    <source>
        <strain evidence="2 3">KCTC 19124</strain>
    </source>
</reference>
<evidence type="ECO:0000313" key="2">
    <source>
        <dbReference type="EMBL" id="MDZ8160738.1"/>
    </source>
</evidence>
<name>A0ABU5N3X8_9MICO</name>